<dbReference type="AlphaFoldDB" id="A4CEQ3"/>
<feature type="chain" id="PRO_5002666272" description="TonB C-terminal domain-containing protein" evidence="1">
    <location>
        <begin position="30"/>
        <end position="581"/>
    </location>
</feature>
<dbReference type="eggNOG" id="COG0790">
    <property type="taxonomic scope" value="Bacteria"/>
</dbReference>
<dbReference type="SUPFAM" id="SSF81901">
    <property type="entry name" value="HCP-like"/>
    <property type="match status" value="2"/>
</dbReference>
<dbReference type="Proteomes" id="UP000006201">
    <property type="component" value="Unassembled WGS sequence"/>
</dbReference>
<accession>A4CEQ3</accession>
<evidence type="ECO:0000259" key="2">
    <source>
        <dbReference type="PROSITE" id="PS52015"/>
    </source>
</evidence>
<dbReference type="Gene3D" id="1.25.40.10">
    <property type="entry name" value="Tetratricopeptide repeat domain"/>
    <property type="match status" value="2"/>
</dbReference>
<name>A4CEQ3_9GAMM</name>
<dbReference type="EMBL" id="AAOH01000009">
    <property type="protein sequence ID" value="EAR26782.1"/>
    <property type="molecule type" value="Genomic_DNA"/>
</dbReference>
<organism evidence="3 4">
    <name type="scientific">Pseudoalteromonas tunicata D2</name>
    <dbReference type="NCBI Taxonomy" id="87626"/>
    <lineage>
        <taxon>Bacteria</taxon>
        <taxon>Pseudomonadati</taxon>
        <taxon>Pseudomonadota</taxon>
        <taxon>Gammaproteobacteria</taxon>
        <taxon>Alteromonadales</taxon>
        <taxon>Pseudoalteromonadaceae</taxon>
        <taxon>Pseudoalteromonas</taxon>
    </lineage>
</organism>
<gene>
    <name evidence="3" type="ORF">PTD2_16596</name>
</gene>
<proteinExistence type="predicted"/>
<dbReference type="InterPro" id="IPR037682">
    <property type="entry name" value="TonB_C"/>
</dbReference>
<evidence type="ECO:0000313" key="3">
    <source>
        <dbReference type="EMBL" id="EAR26782.1"/>
    </source>
</evidence>
<dbReference type="SMART" id="SM00671">
    <property type="entry name" value="SEL1"/>
    <property type="match status" value="2"/>
</dbReference>
<protein>
    <recommendedName>
        <fullName evidence="2">TonB C-terminal domain-containing protein</fullName>
    </recommendedName>
</protein>
<dbReference type="SUPFAM" id="SSF74653">
    <property type="entry name" value="TolA/TonB C-terminal domain"/>
    <property type="match status" value="1"/>
</dbReference>
<comment type="caution">
    <text evidence="3">The sequence shown here is derived from an EMBL/GenBank/DDBJ whole genome shotgun (WGS) entry which is preliminary data.</text>
</comment>
<dbReference type="STRING" id="87626.PTD2_16596"/>
<dbReference type="InterPro" id="IPR006597">
    <property type="entry name" value="Sel1-like"/>
</dbReference>
<feature type="domain" description="TonB C-terminal" evidence="2">
    <location>
        <begin position="144"/>
        <end position="235"/>
    </location>
</feature>
<reference evidence="3 4" key="1">
    <citation type="submission" date="2006-02" db="EMBL/GenBank/DDBJ databases">
        <authorList>
            <person name="Moran M.A."/>
            <person name="Kjelleberg S."/>
            <person name="Egan S."/>
            <person name="Saunders N."/>
            <person name="Thomas T."/>
            <person name="Ferriera S."/>
            <person name="Johnson J."/>
            <person name="Kravitz S."/>
            <person name="Halpern A."/>
            <person name="Remington K."/>
            <person name="Beeson K."/>
            <person name="Tran B."/>
            <person name="Rogers Y.-H."/>
            <person name="Friedman R."/>
            <person name="Venter J.C."/>
        </authorList>
    </citation>
    <scope>NUCLEOTIDE SEQUENCE [LARGE SCALE GENOMIC DNA]</scope>
    <source>
        <strain evidence="3 4">D2</strain>
    </source>
</reference>
<dbReference type="InterPro" id="IPR011990">
    <property type="entry name" value="TPR-like_helical_dom_sf"/>
</dbReference>
<evidence type="ECO:0000313" key="4">
    <source>
        <dbReference type="Proteomes" id="UP000006201"/>
    </source>
</evidence>
<dbReference type="PROSITE" id="PS52015">
    <property type="entry name" value="TONB_CTD"/>
    <property type="match status" value="1"/>
</dbReference>
<dbReference type="GO" id="GO:0055085">
    <property type="term" value="P:transmembrane transport"/>
    <property type="evidence" value="ECO:0007669"/>
    <property type="project" value="InterPro"/>
</dbReference>
<feature type="signal peptide" evidence="1">
    <location>
        <begin position="1"/>
        <end position="29"/>
    </location>
</feature>
<sequence length="581" mass="65453">MLFVDIYKEKDMKRLALLLGSLLSVPAVADANKAMDLYLNQNYQQAFNLFLDTAHLGHAKSQFNIGVQYLRGQGVKVDPIMAYSYLTLALDNGFMMAKQARLSVEKRLSETQLLEAEKRAQALIKLYGAKGTDNLENKFVYARSVNPTPKRTINPDAEYPSGFTRDGIPGFASYLFDIDRNGVPRDLVLLQSYPDAAFGQSIKEKLENSRYQILKVSGTLRTFTNAQFSGVFRSDSMSPETKANIVSKQKQLLGQAKAGDINAQAELASMLTLMGDVVEYVVELAPEQVVAAQELPIRIFFKDEMQPSFSYDQDIEGNFHNFSYLVWVDPQGKVSKKKPFYSHVVPQQLIDNALATLEKWQLTYLEPQKVKAEQGPYLVEFFYNNEPKNTRFSNYLTRSNVSIKAVVNKPKEQLADYWRKEAAKGGHAESLFLLGANCNLPLLSVAAKNEFLPAQVQAAKCILQNDELTTDEQQLVENWLQQASGKGSLIAKRELAGLYARTSNMRSELEQAIALGKEVIDEIDDPWMLEFMAAAYAKLGQFEDAVSLQKQAVKQAWSKDYFMAPFEQRLMAYENSEIAPW</sequence>
<evidence type="ECO:0000256" key="1">
    <source>
        <dbReference type="SAM" id="SignalP"/>
    </source>
</evidence>
<keyword evidence="1" id="KW-0732">Signal</keyword>
<dbReference type="HOGENOM" id="CLU_469179_0_0_6"/>
<dbReference type="Gene3D" id="3.30.2420.10">
    <property type="entry name" value="TonB"/>
    <property type="match status" value="1"/>
</dbReference>
<keyword evidence="4" id="KW-1185">Reference proteome</keyword>